<dbReference type="GeneID" id="115624480"/>
<evidence type="ECO:0000256" key="1">
    <source>
        <dbReference type="SAM" id="SignalP"/>
    </source>
</evidence>
<protein>
    <submittedName>
        <fullName evidence="4">Ficolin-1-like</fullName>
    </submittedName>
</protein>
<dbReference type="InterPro" id="IPR036056">
    <property type="entry name" value="Fibrinogen-like_C"/>
</dbReference>
<dbReference type="SUPFAM" id="SSF56496">
    <property type="entry name" value="Fibrinogen C-terminal domain-like"/>
    <property type="match status" value="1"/>
</dbReference>
<feature type="domain" description="Fibrinogen C-terminal" evidence="2">
    <location>
        <begin position="17"/>
        <end position="219"/>
    </location>
</feature>
<organism evidence="3 4">
    <name type="scientific">Drosophila lebanonensis</name>
    <name type="common">Fruit fly</name>
    <name type="synonym">Scaptodrosophila lebanonensis</name>
    <dbReference type="NCBI Taxonomy" id="7225"/>
    <lineage>
        <taxon>Eukaryota</taxon>
        <taxon>Metazoa</taxon>
        <taxon>Ecdysozoa</taxon>
        <taxon>Arthropoda</taxon>
        <taxon>Hexapoda</taxon>
        <taxon>Insecta</taxon>
        <taxon>Pterygota</taxon>
        <taxon>Neoptera</taxon>
        <taxon>Endopterygota</taxon>
        <taxon>Diptera</taxon>
        <taxon>Brachycera</taxon>
        <taxon>Muscomorpha</taxon>
        <taxon>Ephydroidea</taxon>
        <taxon>Drosophilidae</taxon>
        <taxon>Scaptodrosophila</taxon>
    </lineage>
</organism>
<sequence length="219" mass="25543">MSTLVMLLVFAINAERTLGMSDPDYCKNLDHQSAEIVTPLSKEKRTVPCLGGWLIFQRRVFGNVSFQRNWEEYKTGFGEINGDFWLGLESLFEITHTWPMLLRIKMESWSGKTGEATFSKFEIMTEKDKYKLIKADNVTLRHLTMSAFGGHFGLDFSTNSPCAQKYTGGWWWGNCYHTNLNSRFPMDDERSRNCKKCMNWNYFDGEHPLKYSEMAIHRK</sequence>
<evidence type="ECO:0000313" key="3">
    <source>
        <dbReference type="Proteomes" id="UP000504634"/>
    </source>
</evidence>
<evidence type="ECO:0000313" key="4">
    <source>
        <dbReference type="RefSeq" id="XP_030375043.1"/>
    </source>
</evidence>
<reference evidence="4" key="1">
    <citation type="submission" date="2025-08" db="UniProtKB">
        <authorList>
            <consortium name="RefSeq"/>
        </authorList>
    </citation>
    <scope>IDENTIFICATION</scope>
    <source>
        <strain evidence="4">11010-0011.00</strain>
        <tissue evidence="4">Whole body</tissue>
    </source>
</reference>
<gene>
    <name evidence="4" type="primary">LOC115624480</name>
</gene>
<dbReference type="SMART" id="SM00186">
    <property type="entry name" value="FBG"/>
    <property type="match status" value="1"/>
</dbReference>
<name>A0A6J2TIU7_DROLE</name>
<dbReference type="AlphaFoldDB" id="A0A6J2TIU7"/>
<keyword evidence="3" id="KW-1185">Reference proteome</keyword>
<feature type="chain" id="PRO_5026888183" evidence="1">
    <location>
        <begin position="20"/>
        <end position="219"/>
    </location>
</feature>
<dbReference type="PANTHER" id="PTHR19143">
    <property type="entry name" value="FIBRINOGEN/TENASCIN/ANGIOPOEITIN"/>
    <property type="match status" value="1"/>
</dbReference>
<accession>A0A6J2TIU7</accession>
<dbReference type="OrthoDB" id="7735550at2759"/>
<dbReference type="InterPro" id="IPR014716">
    <property type="entry name" value="Fibrinogen_a/b/g_C_1"/>
</dbReference>
<dbReference type="GO" id="GO:0005615">
    <property type="term" value="C:extracellular space"/>
    <property type="evidence" value="ECO:0007669"/>
    <property type="project" value="TreeGrafter"/>
</dbReference>
<dbReference type="RefSeq" id="XP_030375043.1">
    <property type="nucleotide sequence ID" value="XM_030519183.1"/>
</dbReference>
<dbReference type="PROSITE" id="PS51406">
    <property type="entry name" value="FIBRINOGEN_C_2"/>
    <property type="match status" value="1"/>
</dbReference>
<proteinExistence type="predicted"/>
<dbReference type="Gene3D" id="3.90.215.10">
    <property type="entry name" value="Gamma Fibrinogen, chain A, domain 1"/>
    <property type="match status" value="1"/>
</dbReference>
<feature type="signal peptide" evidence="1">
    <location>
        <begin position="1"/>
        <end position="19"/>
    </location>
</feature>
<evidence type="ECO:0000259" key="2">
    <source>
        <dbReference type="PROSITE" id="PS51406"/>
    </source>
</evidence>
<dbReference type="Proteomes" id="UP000504634">
    <property type="component" value="Unplaced"/>
</dbReference>
<dbReference type="InterPro" id="IPR002181">
    <property type="entry name" value="Fibrinogen_a/b/g_C_dom"/>
</dbReference>
<dbReference type="InterPro" id="IPR050373">
    <property type="entry name" value="Fibrinogen_C-term_domain"/>
</dbReference>
<keyword evidence="1" id="KW-0732">Signal</keyword>
<dbReference type="Pfam" id="PF00147">
    <property type="entry name" value="Fibrinogen_C"/>
    <property type="match status" value="1"/>
</dbReference>